<proteinExistence type="inferred from homology"/>
<evidence type="ECO:0000313" key="7">
    <source>
        <dbReference type="Proteomes" id="UP000285456"/>
    </source>
</evidence>
<gene>
    <name evidence="6" type="ORF">D1B32_03345</name>
</gene>
<dbReference type="EMBL" id="QWEH01000002">
    <property type="protein sequence ID" value="RHW34221.1"/>
    <property type="molecule type" value="Genomic_DNA"/>
</dbReference>
<comment type="cofactor">
    <cofactor evidence="1">
        <name>FAD</name>
        <dbReference type="ChEBI" id="CHEBI:57692"/>
    </cofactor>
</comment>
<evidence type="ECO:0000259" key="5">
    <source>
        <dbReference type="Pfam" id="PF01266"/>
    </source>
</evidence>
<dbReference type="InterPro" id="IPR036188">
    <property type="entry name" value="FAD/NAD-bd_sf"/>
</dbReference>
<accession>A0A417YLF5</accession>
<evidence type="ECO:0000313" key="6">
    <source>
        <dbReference type="EMBL" id="RHW34221.1"/>
    </source>
</evidence>
<dbReference type="AlphaFoldDB" id="A0A417YLF5"/>
<keyword evidence="7" id="KW-1185">Reference proteome</keyword>
<keyword evidence="3" id="KW-0285">Flavoprotein</keyword>
<dbReference type="Proteomes" id="UP000285456">
    <property type="component" value="Unassembled WGS sequence"/>
</dbReference>
<dbReference type="OrthoDB" id="9805337at2"/>
<evidence type="ECO:0000256" key="2">
    <source>
        <dbReference type="ARBA" id="ARBA00009410"/>
    </source>
</evidence>
<keyword evidence="4" id="KW-0560">Oxidoreductase</keyword>
<dbReference type="SUPFAM" id="SSF51905">
    <property type="entry name" value="FAD/NAD(P)-binding domain"/>
    <property type="match status" value="1"/>
</dbReference>
<dbReference type="RefSeq" id="WP_095309986.1">
    <property type="nucleotide sequence ID" value="NZ_JAMAWL010000022.1"/>
</dbReference>
<dbReference type="SUPFAM" id="SSF54373">
    <property type="entry name" value="FAD-linked reductases, C-terminal domain"/>
    <property type="match status" value="1"/>
</dbReference>
<dbReference type="GO" id="GO:0005737">
    <property type="term" value="C:cytoplasm"/>
    <property type="evidence" value="ECO:0007669"/>
    <property type="project" value="TreeGrafter"/>
</dbReference>
<dbReference type="PANTHER" id="PTHR13847">
    <property type="entry name" value="SARCOSINE DEHYDROGENASE-RELATED"/>
    <property type="match status" value="1"/>
</dbReference>
<dbReference type="InterPro" id="IPR006076">
    <property type="entry name" value="FAD-dep_OxRdtase"/>
</dbReference>
<dbReference type="GO" id="GO:0016491">
    <property type="term" value="F:oxidoreductase activity"/>
    <property type="evidence" value="ECO:0007669"/>
    <property type="project" value="UniProtKB-KW"/>
</dbReference>
<feature type="domain" description="FAD dependent oxidoreductase" evidence="5">
    <location>
        <begin position="5"/>
        <end position="352"/>
    </location>
</feature>
<dbReference type="Gene3D" id="3.50.50.60">
    <property type="entry name" value="FAD/NAD(P)-binding domain"/>
    <property type="match status" value="1"/>
</dbReference>
<comment type="similarity">
    <text evidence="2">Belongs to the DadA oxidoreductase family.</text>
</comment>
<evidence type="ECO:0000256" key="4">
    <source>
        <dbReference type="ARBA" id="ARBA00023002"/>
    </source>
</evidence>
<evidence type="ECO:0000256" key="3">
    <source>
        <dbReference type="ARBA" id="ARBA00022630"/>
    </source>
</evidence>
<name>A0A417YLF5_9BACI</name>
<reference evidence="6 7" key="1">
    <citation type="journal article" date="2007" name="Int. J. Syst. Evol. Microbiol.">
        <title>Oceanobacillus profundus sp. nov., isolated from a deep-sea sediment core.</title>
        <authorList>
            <person name="Kim Y.G."/>
            <person name="Choi D.H."/>
            <person name="Hyun S."/>
            <person name="Cho B.C."/>
        </authorList>
    </citation>
    <scope>NUCLEOTIDE SEQUENCE [LARGE SCALE GENOMIC DNA]</scope>
    <source>
        <strain evidence="6 7">DSM 18246</strain>
    </source>
</reference>
<dbReference type="Pfam" id="PF01266">
    <property type="entry name" value="DAO"/>
    <property type="match status" value="1"/>
</dbReference>
<protein>
    <submittedName>
        <fullName evidence="6">FAD-binding oxidoreductase</fullName>
    </submittedName>
</protein>
<comment type="caution">
    <text evidence="6">The sequence shown here is derived from an EMBL/GenBank/DDBJ whole genome shotgun (WGS) entry which is preliminary data.</text>
</comment>
<dbReference type="PANTHER" id="PTHR13847:SF286">
    <property type="entry name" value="D-AMINO ACID DEHYDROGENASE"/>
    <property type="match status" value="1"/>
</dbReference>
<dbReference type="Gene3D" id="3.30.9.10">
    <property type="entry name" value="D-Amino Acid Oxidase, subunit A, domain 2"/>
    <property type="match status" value="1"/>
</dbReference>
<evidence type="ECO:0000256" key="1">
    <source>
        <dbReference type="ARBA" id="ARBA00001974"/>
    </source>
</evidence>
<organism evidence="6 7">
    <name type="scientific">Oceanobacillus profundus</name>
    <dbReference type="NCBI Taxonomy" id="372463"/>
    <lineage>
        <taxon>Bacteria</taxon>
        <taxon>Bacillati</taxon>
        <taxon>Bacillota</taxon>
        <taxon>Bacilli</taxon>
        <taxon>Bacillales</taxon>
        <taxon>Bacillaceae</taxon>
        <taxon>Oceanobacillus</taxon>
    </lineage>
</organism>
<sequence length="372" mass="39988">MVKKCIIIGSGILGASTAYHLAKKGVNVIVIDRNDQGQATDAAAGIVCPWLSQRRNKAWYNLAKNGARMYHKLINELQKDGEEDVGYAQIGAISLHTDEKKLLAMRDRALKRRETAPEIGEITLLDSKQTTSMFPLLSEAYSSVHVSGAARVDGRKLRDALLRAAKKNGAEFITGNASLVRNGFEITGVSVNGTNIDGDCVIAATGAWMNELIEPLGVTFQVTPQRAQIMHLAVPDMDTSTWPVVMPPNNQYLLAFDGGRIVVGTTYEDDTGFDYRNTAGGIQEILNKAIDAAPGLQSSTILETRVGFRPVTPGFLPVIGELPNFKRLLLANGLGSTGLTMGPYIGNQLASLALGKPPEINLDNYPVAGAVK</sequence>